<evidence type="ECO:0000256" key="1">
    <source>
        <dbReference type="ARBA" id="ARBA00023015"/>
    </source>
</evidence>
<dbReference type="GO" id="GO:0008270">
    <property type="term" value="F:zinc ion binding"/>
    <property type="evidence" value="ECO:0007669"/>
    <property type="project" value="InterPro"/>
</dbReference>
<dbReference type="CDD" id="cd12148">
    <property type="entry name" value="fungal_TF_MHR"/>
    <property type="match status" value="1"/>
</dbReference>
<dbReference type="PROSITE" id="PS00463">
    <property type="entry name" value="ZN2_CY6_FUNGAL_1"/>
    <property type="match status" value="1"/>
</dbReference>
<dbReference type="PROSITE" id="PS50048">
    <property type="entry name" value="ZN2_CY6_FUNGAL_2"/>
    <property type="match status" value="1"/>
</dbReference>
<dbReference type="Gene3D" id="4.10.240.10">
    <property type="entry name" value="Zn(2)-C6 fungal-type DNA-binding domain"/>
    <property type="match status" value="1"/>
</dbReference>
<dbReference type="PANTHER" id="PTHR47840">
    <property type="entry name" value="ZN(II)2CYS6 TRANSCRIPTION FACTOR (EUROFUNG)-RELATED"/>
    <property type="match status" value="1"/>
</dbReference>
<evidence type="ECO:0000313" key="5">
    <source>
        <dbReference type="EMBL" id="PVI04215.1"/>
    </source>
</evidence>
<keyword evidence="6" id="KW-1185">Reference proteome</keyword>
<dbReference type="PANTHER" id="PTHR47840:SF1">
    <property type="entry name" value="ZN(II)2CYS6 TRANSCRIPTION FACTOR (EUROFUNG)"/>
    <property type="match status" value="1"/>
</dbReference>
<accession>A0A2V1E488</accession>
<dbReference type="InterPro" id="IPR001138">
    <property type="entry name" value="Zn2Cys6_DnaBD"/>
</dbReference>
<gene>
    <name evidence="5" type="ORF">DM02DRAFT_519077</name>
</gene>
<dbReference type="SMART" id="SM00066">
    <property type="entry name" value="GAL4"/>
    <property type="match status" value="1"/>
</dbReference>
<dbReference type="OrthoDB" id="5392779at2759"/>
<dbReference type="Proteomes" id="UP000244855">
    <property type="component" value="Unassembled WGS sequence"/>
</dbReference>
<dbReference type="SUPFAM" id="SSF57701">
    <property type="entry name" value="Zn2/Cys6 DNA-binding domain"/>
    <property type="match status" value="1"/>
</dbReference>
<dbReference type="EMBL" id="KZ805323">
    <property type="protein sequence ID" value="PVI04215.1"/>
    <property type="molecule type" value="Genomic_DNA"/>
</dbReference>
<evidence type="ECO:0000259" key="4">
    <source>
        <dbReference type="PROSITE" id="PS50048"/>
    </source>
</evidence>
<protein>
    <recommendedName>
        <fullName evidence="4">Zn(2)-C6 fungal-type domain-containing protein</fullName>
    </recommendedName>
</protein>
<dbReference type="InterPro" id="IPR036864">
    <property type="entry name" value="Zn2-C6_fun-type_DNA-bd_sf"/>
</dbReference>
<evidence type="ECO:0000313" key="6">
    <source>
        <dbReference type="Proteomes" id="UP000244855"/>
    </source>
</evidence>
<keyword evidence="2" id="KW-0804">Transcription</keyword>
<keyword evidence="3" id="KW-0539">Nucleus</keyword>
<dbReference type="GO" id="GO:0000981">
    <property type="term" value="F:DNA-binding transcription factor activity, RNA polymerase II-specific"/>
    <property type="evidence" value="ECO:0007669"/>
    <property type="project" value="InterPro"/>
</dbReference>
<keyword evidence="1" id="KW-0805">Transcription regulation</keyword>
<dbReference type="CDD" id="cd00067">
    <property type="entry name" value="GAL4"/>
    <property type="match status" value="1"/>
</dbReference>
<dbReference type="AlphaFoldDB" id="A0A2V1E488"/>
<proteinExistence type="predicted"/>
<sequence length="742" mass="83213">MADCAQRRRDACSGDEQGNLKKRKIRKGTRSCWECKRRKARCSLSQTRDISVCDGCKRRGTRCVGQEYPDAPSKQHVGERLGRVEDLLTSLGREINTTTPNNSVQFEDRQSICPVNTTTTKVQPGSEQTIHSLCLPPTEELKYQKFSRISKALLSAWPTAEDLEVIVTAPMGTASVFRGLIFVSYEDFMKDPLPSPRELLIRPESNLHPVMIARKLLMLAIFLQNLSSTALAHVSSRLAVDSAELMESAFDTATQLVTNNDELTGSMEGVECIMMVSLYLNNSSRLKLAYLAIRRALVIAQMIGIDQGKDSSQIRILDQETRKRMKPEFMWFRLIQTDRYLSLQQGLPQGYLGDTLPIENLKYSLSPIERLEQVLTIAAGQIIQRNSSEMLDPEATRKVDDMLLKGADSMSPQWWLCPDVTDSLQDERAVLRESNRLLIQLAYFEILERLHLPFLLQPSNLSHEYSKMVAVTASREVLARYIVFRGSSPPKGTFCRGIDFLAFSASVVTCLGHINMRLRNSRQEVQQSERENAVFDCLSHQRLGDRGMMERALACLEKVLEDDASDKTAQKICGGMRYLLAVEGDVASGMAYRSESTYRNEDARDELGCENQPGDDERAIRIHIPHLGMIKIEPHGATGMLFMSATSTDPSDIGTSLPNTNECDSFLPSDAYSSNGEYREHTGGRTDPHAWPLGDLGRLCLNLEEPQSSQWPIAGNGWEDEWLLEGMNSAFFDSLFSGSYKG</sequence>
<feature type="domain" description="Zn(2)-C6 fungal-type" evidence="4">
    <location>
        <begin position="31"/>
        <end position="64"/>
    </location>
</feature>
<reference evidence="5 6" key="1">
    <citation type="journal article" date="2018" name="Sci. Rep.">
        <title>Comparative genomics provides insights into the lifestyle and reveals functional heterogeneity of dark septate endophytic fungi.</title>
        <authorList>
            <person name="Knapp D.G."/>
            <person name="Nemeth J.B."/>
            <person name="Barry K."/>
            <person name="Hainaut M."/>
            <person name="Henrissat B."/>
            <person name="Johnson J."/>
            <person name="Kuo A."/>
            <person name="Lim J.H.P."/>
            <person name="Lipzen A."/>
            <person name="Nolan M."/>
            <person name="Ohm R.A."/>
            <person name="Tamas L."/>
            <person name="Grigoriev I.V."/>
            <person name="Spatafora J.W."/>
            <person name="Nagy L.G."/>
            <person name="Kovacs G.M."/>
        </authorList>
    </citation>
    <scope>NUCLEOTIDE SEQUENCE [LARGE SCALE GENOMIC DNA]</scope>
    <source>
        <strain evidence="5 6">DSE2036</strain>
    </source>
</reference>
<dbReference type="STRING" id="97972.A0A2V1E488"/>
<evidence type="ECO:0000256" key="3">
    <source>
        <dbReference type="ARBA" id="ARBA00023242"/>
    </source>
</evidence>
<name>A0A2V1E488_9PLEO</name>
<evidence type="ECO:0000256" key="2">
    <source>
        <dbReference type="ARBA" id="ARBA00023163"/>
    </source>
</evidence>
<organism evidence="5 6">
    <name type="scientific">Periconia macrospinosa</name>
    <dbReference type="NCBI Taxonomy" id="97972"/>
    <lineage>
        <taxon>Eukaryota</taxon>
        <taxon>Fungi</taxon>
        <taxon>Dikarya</taxon>
        <taxon>Ascomycota</taxon>
        <taxon>Pezizomycotina</taxon>
        <taxon>Dothideomycetes</taxon>
        <taxon>Pleosporomycetidae</taxon>
        <taxon>Pleosporales</taxon>
        <taxon>Massarineae</taxon>
        <taxon>Periconiaceae</taxon>
        <taxon>Periconia</taxon>
    </lineage>
</organism>